<comment type="caution">
    <text evidence="7">The sequence shown here is derived from an EMBL/GenBank/DDBJ whole genome shotgun (WGS) entry which is preliminary data.</text>
</comment>
<gene>
    <name evidence="7" type="ORF">H8716_15725</name>
</gene>
<dbReference type="PANTHER" id="PTHR35330">
    <property type="entry name" value="SIROHEME BIOSYNTHESIS PROTEIN MET8"/>
    <property type="match status" value="1"/>
</dbReference>
<dbReference type="InterPro" id="IPR006367">
    <property type="entry name" value="Sirohaem_synthase_N"/>
</dbReference>
<evidence type="ECO:0000256" key="3">
    <source>
        <dbReference type="ARBA" id="ARBA00023002"/>
    </source>
</evidence>
<dbReference type="EMBL" id="JACRSZ010000023">
    <property type="protein sequence ID" value="MBC8574500.1"/>
    <property type="molecule type" value="Genomic_DNA"/>
</dbReference>
<comment type="catalytic activity">
    <reaction evidence="6">
        <text>precorrin-2 + NAD(+) = sirohydrochlorin + NADH + 2 H(+)</text>
        <dbReference type="Rhea" id="RHEA:15613"/>
        <dbReference type="ChEBI" id="CHEBI:15378"/>
        <dbReference type="ChEBI" id="CHEBI:57540"/>
        <dbReference type="ChEBI" id="CHEBI:57945"/>
        <dbReference type="ChEBI" id="CHEBI:58351"/>
        <dbReference type="ChEBI" id="CHEBI:58827"/>
        <dbReference type="EC" id="1.3.1.76"/>
    </reaction>
</comment>
<evidence type="ECO:0000256" key="1">
    <source>
        <dbReference type="ARBA" id="ARBA00005010"/>
    </source>
</evidence>
<dbReference type="NCBIfam" id="TIGR01470">
    <property type="entry name" value="cysG_Nterm"/>
    <property type="match status" value="1"/>
</dbReference>
<dbReference type="PANTHER" id="PTHR35330:SF1">
    <property type="entry name" value="SIROHEME BIOSYNTHESIS PROTEIN MET8"/>
    <property type="match status" value="1"/>
</dbReference>
<dbReference type="EC" id="1.3.1.76" evidence="2"/>
<evidence type="ECO:0000313" key="8">
    <source>
        <dbReference type="Proteomes" id="UP000657421"/>
    </source>
</evidence>
<reference evidence="7 8" key="1">
    <citation type="submission" date="2020-08" db="EMBL/GenBank/DDBJ databases">
        <title>Genome public.</title>
        <authorList>
            <person name="Liu C."/>
            <person name="Sun Q."/>
        </authorList>
    </citation>
    <scope>NUCLEOTIDE SEQUENCE [LARGE SCALE GENOMIC DNA]</scope>
    <source>
        <strain evidence="7 8">NSJ-46</strain>
    </source>
</reference>
<proteinExistence type="predicted"/>
<dbReference type="InterPro" id="IPR028161">
    <property type="entry name" value="Met8-like"/>
</dbReference>
<accession>A0ABR7NDQ2</accession>
<dbReference type="SUPFAM" id="SSF51735">
    <property type="entry name" value="NAD(P)-binding Rossmann-fold domains"/>
    <property type="match status" value="1"/>
</dbReference>
<sequence>MKKPYFPLFVDLSEKKVYVIGAGTIAKRRIRSLIDFTDHLTVVAPEVNPELNTLEQEGRIAILRKKFELKDIVDADLVIAATNDHTLNNDIYEYCIGENILVNVCNDKQKCDFYFPGLAMTDQVVVGVTANGTNHKMAKKVVEKIREMLGECL</sequence>
<keyword evidence="5" id="KW-0627">Porphyrin biosynthesis</keyword>
<evidence type="ECO:0000256" key="4">
    <source>
        <dbReference type="ARBA" id="ARBA00023027"/>
    </source>
</evidence>
<comment type="pathway">
    <text evidence="1">Porphyrin-containing compound metabolism; siroheme biosynthesis; sirohydrochlorin from precorrin-2: step 1/1.</text>
</comment>
<dbReference type="Gene3D" id="3.40.50.720">
    <property type="entry name" value="NAD(P)-binding Rossmann-like Domain"/>
    <property type="match status" value="1"/>
</dbReference>
<organism evidence="7 8">
    <name type="scientific">Jingyaoa shaoxingensis</name>
    <dbReference type="NCBI Taxonomy" id="2763671"/>
    <lineage>
        <taxon>Bacteria</taxon>
        <taxon>Bacillati</taxon>
        <taxon>Bacillota</taxon>
        <taxon>Clostridia</taxon>
        <taxon>Lachnospirales</taxon>
        <taxon>Lachnospiraceae</taxon>
        <taxon>Jingyaoa</taxon>
    </lineage>
</organism>
<keyword evidence="3" id="KW-0560">Oxidoreductase</keyword>
<dbReference type="InterPro" id="IPR036291">
    <property type="entry name" value="NAD(P)-bd_dom_sf"/>
</dbReference>
<keyword evidence="4" id="KW-0520">NAD</keyword>
<name>A0ABR7NDQ2_9FIRM</name>
<evidence type="ECO:0000256" key="5">
    <source>
        <dbReference type="ARBA" id="ARBA00023244"/>
    </source>
</evidence>
<dbReference type="Proteomes" id="UP000657421">
    <property type="component" value="Unassembled WGS sequence"/>
</dbReference>
<evidence type="ECO:0000256" key="6">
    <source>
        <dbReference type="ARBA" id="ARBA00047561"/>
    </source>
</evidence>
<evidence type="ECO:0000256" key="2">
    <source>
        <dbReference type="ARBA" id="ARBA00012400"/>
    </source>
</evidence>
<evidence type="ECO:0000313" key="7">
    <source>
        <dbReference type="EMBL" id="MBC8574500.1"/>
    </source>
</evidence>
<protein>
    <recommendedName>
        <fullName evidence="2">precorrin-2 dehydrogenase</fullName>
        <ecNumber evidence="2">1.3.1.76</ecNumber>
    </recommendedName>
</protein>
<dbReference type="Pfam" id="PF13241">
    <property type="entry name" value="NAD_binding_7"/>
    <property type="match status" value="1"/>
</dbReference>
<keyword evidence="8" id="KW-1185">Reference proteome</keyword>
<dbReference type="SUPFAM" id="SSF75615">
    <property type="entry name" value="Siroheme synthase middle domains-like"/>
    <property type="match status" value="1"/>
</dbReference>